<dbReference type="Proteomes" id="UP000567246">
    <property type="component" value="Unassembled WGS sequence"/>
</dbReference>
<gene>
    <name evidence="4" type="ORF">HDA33_001606</name>
</gene>
<evidence type="ECO:0000259" key="3">
    <source>
        <dbReference type="Pfam" id="PF20434"/>
    </source>
</evidence>
<dbReference type="AlphaFoldDB" id="A0A7W9JKQ8"/>
<comment type="caution">
    <text evidence="4">The sequence shown here is derived from an EMBL/GenBank/DDBJ whole genome shotgun (WGS) entry which is preliminary data.</text>
</comment>
<feature type="chain" id="PRO_5039555512" evidence="2">
    <location>
        <begin position="30"/>
        <end position="362"/>
    </location>
</feature>
<proteinExistence type="predicted"/>
<dbReference type="PROSITE" id="PS51318">
    <property type="entry name" value="TAT"/>
    <property type="match status" value="1"/>
</dbReference>
<feature type="signal peptide" evidence="2">
    <location>
        <begin position="1"/>
        <end position="29"/>
    </location>
</feature>
<protein>
    <submittedName>
        <fullName evidence="4">Acetyl esterase/lipase</fullName>
    </submittedName>
</protein>
<keyword evidence="2" id="KW-0732">Signal</keyword>
<accession>A0A7W9JKQ8</accession>
<dbReference type="Gene3D" id="3.40.50.1820">
    <property type="entry name" value="alpha/beta hydrolase"/>
    <property type="match status" value="1"/>
</dbReference>
<dbReference type="EMBL" id="JACHMW010000001">
    <property type="protein sequence ID" value="MBB5849042.1"/>
    <property type="molecule type" value="Genomic_DNA"/>
</dbReference>
<dbReference type="InterPro" id="IPR049492">
    <property type="entry name" value="BD-FAE-like_dom"/>
</dbReference>
<evidence type="ECO:0000256" key="1">
    <source>
        <dbReference type="ARBA" id="ARBA00022801"/>
    </source>
</evidence>
<evidence type="ECO:0000313" key="4">
    <source>
        <dbReference type="EMBL" id="MBB5849042.1"/>
    </source>
</evidence>
<dbReference type="InterPro" id="IPR006311">
    <property type="entry name" value="TAT_signal"/>
</dbReference>
<dbReference type="SUPFAM" id="SSF53474">
    <property type="entry name" value="alpha/beta-Hydrolases"/>
    <property type="match status" value="1"/>
</dbReference>
<dbReference type="PANTHER" id="PTHR48081">
    <property type="entry name" value="AB HYDROLASE SUPERFAMILY PROTEIN C4A8.06C"/>
    <property type="match status" value="1"/>
</dbReference>
<organism evidence="4 5">
    <name type="scientific">Micrococcus endophyticus</name>
    <dbReference type="NCBI Taxonomy" id="455343"/>
    <lineage>
        <taxon>Bacteria</taxon>
        <taxon>Bacillati</taxon>
        <taxon>Actinomycetota</taxon>
        <taxon>Actinomycetes</taxon>
        <taxon>Micrococcales</taxon>
        <taxon>Micrococcaceae</taxon>
        <taxon>Micrococcus</taxon>
    </lineage>
</organism>
<sequence length="362" mass="37797">MATSGRRGRLTRRAVLGLGAGALALGGGAAVANLAGVPPAPVGPDVNALFGMRSSTGHRYADLPGRAGRVDVYRPQGPGPFPVVVWNAGSGWRDDRGYHDGQAVARGLVPHGYAVAAFSVRSSKQGRFPAQVEDATAAVRWVRAHAVELDLDASRLTVAGTSSGGWNALMAGLTGGRDLDRAHVPPPGREVPPGGHAIPEEDRVQAILDFFAPTDFLAMNAQMSPGACADYNRQRRLEHCHLDDHSTKSAMLGVPVLASYGLTRLASPIAHVRPDSPPMMIVHGLKDPTVPWRQSLELYEAAEAAGVRAAFYSVADAGHDLGMMGGGWGSAEVLRSGVPLSAVHATISWAAVAAFLDTVLPG</sequence>
<dbReference type="InterPro" id="IPR050300">
    <property type="entry name" value="GDXG_lipolytic_enzyme"/>
</dbReference>
<dbReference type="InterPro" id="IPR029058">
    <property type="entry name" value="AB_hydrolase_fold"/>
</dbReference>
<reference evidence="4 5" key="1">
    <citation type="submission" date="2020-08" db="EMBL/GenBank/DDBJ databases">
        <title>Sequencing the genomes of 1000 actinobacteria strains.</title>
        <authorList>
            <person name="Klenk H.-P."/>
        </authorList>
    </citation>
    <scope>NUCLEOTIDE SEQUENCE [LARGE SCALE GENOMIC DNA]</scope>
    <source>
        <strain evidence="4 5">DSM 17945</strain>
    </source>
</reference>
<keyword evidence="1" id="KW-0378">Hydrolase</keyword>
<dbReference type="PANTHER" id="PTHR48081:SF13">
    <property type="entry name" value="ALPHA_BETA HYDROLASE"/>
    <property type="match status" value="1"/>
</dbReference>
<dbReference type="RefSeq" id="WP_184172416.1">
    <property type="nucleotide sequence ID" value="NZ_BAABAG010000013.1"/>
</dbReference>
<keyword evidence="5" id="KW-1185">Reference proteome</keyword>
<evidence type="ECO:0000313" key="5">
    <source>
        <dbReference type="Proteomes" id="UP000567246"/>
    </source>
</evidence>
<name>A0A7W9JKQ8_9MICC</name>
<feature type="domain" description="BD-FAE-like" evidence="3">
    <location>
        <begin position="71"/>
        <end position="300"/>
    </location>
</feature>
<evidence type="ECO:0000256" key="2">
    <source>
        <dbReference type="SAM" id="SignalP"/>
    </source>
</evidence>
<dbReference type="GO" id="GO:0016787">
    <property type="term" value="F:hydrolase activity"/>
    <property type="evidence" value="ECO:0007669"/>
    <property type="project" value="UniProtKB-KW"/>
</dbReference>
<dbReference type="Pfam" id="PF20434">
    <property type="entry name" value="BD-FAE"/>
    <property type="match status" value="1"/>
</dbReference>